<evidence type="ECO:0008006" key="3">
    <source>
        <dbReference type="Google" id="ProtNLM"/>
    </source>
</evidence>
<feature type="region of interest" description="Disordered" evidence="1">
    <location>
        <begin position="1"/>
        <end position="112"/>
    </location>
</feature>
<dbReference type="AlphaFoldDB" id="A0A6C0IMM8"/>
<proteinExistence type="predicted"/>
<dbReference type="EMBL" id="MN740221">
    <property type="protein sequence ID" value="QHT94444.1"/>
    <property type="molecule type" value="Genomic_DNA"/>
</dbReference>
<reference evidence="2" key="1">
    <citation type="journal article" date="2020" name="Nature">
        <title>Giant virus diversity and host interactions through global metagenomics.</title>
        <authorList>
            <person name="Schulz F."/>
            <person name="Roux S."/>
            <person name="Paez-Espino D."/>
            <person name="Jungbluth S."/>
            <person name="Walsh D.A."/>
            <person name="Denef V.J."/>
            <person name="McMahon K.D."/>
            <person name="Konstantinidis K.T."/>
            <person name="Eloe-Fadrosh E.A."/>
            <person name="Kyrpides N.C."/>
            <person name="Woyke T."/>
        </authorList>
    </citation>
    <scope>NUCLEOTIDE SEQUENCE</scope>
    <source>
        <strain evidence="2">GVMAG-M-3300024258-28</strain>
    </source>
</reference>
<feature type="compositionally biased region" description="Basic and acidic residues" evidence="1">
    <location>
        <begin position="39"/>
        <end position="61"/>
    </location>
</feature>
<evidence type="ECO:0000256" key="1">
    <source>
        <dbReference type="SAM" id="MobiDB-lite"/>
    </source>
</evidence>
<protein>
    <recommendedName>
        <fullName evidence="3">DUF5872 domain-containing protein</fullName>
    </recommendedName>
</protein>
<name>A0A6C0IMM8_9ZZZZ</name>
<sequence length="112" mass="13092">MSIFTPLPFSPNNKTRKSRNGSAATLYALLRPTYPRRTKPGESFDLIERKLRNKDREESKSKTKSKTKKGGKRWGMKYKKSINCKKPKGFSQKQYCKYGRKSAKRRKSNNKK</sequence>
<organism evidence="2">
    <name type="scientific">viral metagenome</name>
    <dbReference type="NCBI Taxonomy" id="1070528"/>
    <lineage>
        <taxon>unclassified sequences</taxon>
        <taxon>metagenomes</taxon>
        <taxon>organismal metagenomes</taxon>
    </lineage>
</organism>
<feature type="compositionally biased region" description="Basic residues" evidence="1">
    <location>
        <begin position="98"/>
        <end position="112"/>
    </location>
</feature>
<accession>A0A6C0IMM8</accession>
<evidence type="ECO:0000313" key="2">
    <source>
        <dbReference type="EMBL" id="QHT94444.1"/>
    </source>
</evidence>
<feature type="compositionally biased region" description="Basic residues" evidence="1">
    <location>
        <begin position="62"/>
        <end position="88"/>
    </location>
</feature>